<organism evidence="2 3">
    <name type="scientific">Rosa chinensis</name>
    <name type="common">China rose</name>
    <dbReference type="NCBI Taxonomy" id="74649"/>
    <lineage>
        <taxon>Eukaryota</taxon>
        <taxon>Viridiplantae</taxon>
        <taxon>Streptophyta</taxon>
        <taxon>Embryophyta</taxon>
        <taxon>Tracheophyta</taxon>
        <taxon>Spermatophyta</taxon>
        <taxon>Magnoliopsida</taxon>
        <taxon>eudicotyledons</taxon>
        <taxon>Gunneridae</taxon>
        <taxon>Pentapetalae</taxon>
        <taxon>rosids</taxon>
        <taxon>fabids</taxon>
        <taxon>Rosales</taxon>
        <taxon>Rosaceae</taxon>
        <taxon>Rosoideae</taxon>
        <taxon>Rosoideae incertae sedis</taxon>
        <taxon>Rosa</taxon>
    </lineage>
</organism>
<dbReference type="Proteomes" id="UP000238479">
    <property type="component" value="Chromosome 4"/>
</dbReference>
<dbReference type="Gramene" id="PRQ36602">
    <property type="protein sequence ID" value="PRQ36602"/>
    <property type="gene ID" value="RchiOBHm_Chr4g0393421"/>
</dbReference>
<evidence type="ECO:0000313" key="2">
    <source>
        <dbReference type="EMBL" id="PRQ36602.1"/>
    </source>
</evidence>
<accession>A0A2P6QQZ9</accession>
<protein>
    <submittedName>
        <fullName evidence="2">Putative hydroxymethylglutaryl-CoA reductase (NADPH)</fullName>
        <ecNumber evidence="2">1.1.1.34</ecNumber>
    </submittedName>
</protein>
<dbReference type="InterPro" id="IPR023282">
    <property type="entry name" value="HMG_CoA_Rdtase_N"/>
</dbReference>
<name>A0A2P6QQZ9_ROSCH</name>
<gene>
    <name evidence="2" type="ORF">RchiOBHm_Chr4g0393421</name>
</gene>
<reference evidence="2 3" key="1">
    <citation type="journal article" date="2018" name="Nat. Genet.">
        <title>The Rosa genome provides new insights in the design of modern roses.</title>
        <authorList>
            <person name="Bendahmane M."/>
        </authorList>
    </citation>
    <scope>NUCLEOTIDE SEQUENCE [LARGE SCALE GENOMIC DNA]</scope>
    <source>
        <strain evidence="3">cv. Old Blush</strain>
    </source>
</reference>
<proteinExistence type="predicted"/>
<keyword evidence="3" id="KW-1185">Reference proteome</keyword>
<evidence type="ECO:0000256" key="1">
    <source>
        <dbReference type="SAM" id="MobiDB-lite"/>
    </source>
</evidence>
<dbReference type="AlphaFoldDB" id="A0A2P6QQZ9"/>
<dbReference type="EC" id="1.1.1.34" evidence="2"/>
<dbReference type="STRING" id="74649.A0A2P6QQZ9"/>
<feature type="compositionally biased region" description="Pro residues" evidence="1">
    <location>
        <begin position="51"/>
        <end position="70"/>
    </location>
</feature>
<keyword evidence="2" id="KW-0560">Oxidoreductase</keyword>
<sequence length="286" mass="32155">MAYHGYDPGDRNNWYQSPHLGLSPVRPAVYGSGIYGGCYNTHTSHPYGSPSYPPPPSQFPLQPSYPPPPPPSQTIINGHLLPHQFPSTHSYHSPRFDPIPWIYPSISQRHSYDPSVTSVHSQFIFTKTMNPPPIYHSAPSFPTFQSPSISTFVPQFTDLKPLSLHSKPFRGFNRRVAMGAKARVAKKTRNPDLLREVVCRLPETPRRLQFWQRMIHTTLLPITSPKVAHQVFDEKPAMETLAPTTEDEEIIKVVVAGTIPSYSVESKLGDCKRVASIRCKSLEGFD</sequence>
<dbReference type="EMBL" id="PDCK01000042">
    <property type="protein sequence ID" value="PRQ36602.1"/>
    <property type="molecule type" value="Genomic_DNA"/>
</dbReference>
<dbReference type="Gene3D" id="1.10.3270.10">
    <property type="entry name" value="HMGR, N-terminal domain"/>
    <property type="match status" value="1"/>
</dbReference>
<dbReference type="GO" id="GO:0004420">
    <property type="term" value="F:hydroxymethylglutaryl-CoA reductase (NADPH) activity"/>
    <property type="evidence" value="ECO:0007669"/>
    <property type="project" value="UniProtKB-EC"/>
</dbReference>
<feature type="region of interest" description="Disordered" evidence="1">
    <location>
        <begin position="47"/>
        <end position="70"/>
    </location>
</feature>
<evidence type="ECO:0000313" key="3">
    <source>
        <dbReference type="Proteomes" id="UP000238479"/>
    </source>
</evidence>
<comment type="caution">
    <text evidence="2">The sequence shown here is derived from an EMBL/GenBank/DDBJ whole genome shotgun (WGS) entry which is preliminary data.</text>
</comment>